<dbReference type="InterPro" id="IPR013785">
    <property type="entry name" value="Aldolase_TIM"/>
</dbReference>
<dbReference type="PANTHER" id="PTHR47916:SF1">
    <property type="entry name" value="3-HYDROXY-5-PHOSPHONOOXYPENTANE-2,4-DIONE THIOLASE"/>
    <property type="match status" value="1"/>
</dbReference>
<dbReference type="OrthoDB" id="5915071at2"/>
<dbReference type="SMART" id="SM01133">
    <property type="entry name" value="DeoC"/>
    <property type="match status" value="1"/>
</dbReference>
<evidence type="ECO:0000313" key="1">
    <source>
        <dbReference type="EMBL" id="KPL73478.1"/>
    </source>
</evidence>
<accession>A0A0P6XE77</accession>
<comment type="caution">
    <text evidence="1">The sequence shown here is derived from an EMBL/GenBank/DDBJ whole genome shotgun (WGS) entry which is preliminary data.</text>
</comment>
<dbReference type="EMBL" id="LGCK01000006">
    <property type="protein sequence ID" value="KPL73478.1"/>
    <property type="molecule type" value="Genomic_DNA"/>
</dbReference>
<gene>
    <name evidence="1" type="ORF">ADM99_04665</name>
</gene>
<proteinExistence type="predicted"/>
<dbReference type="NCBIfam" id="NF006081">
    <property type="entry name" value="PRK08227.1"/>
    <property type="match status" value="1"/>
</dbReference>
<dbReference type="PANTHER" id="PTHR47916">
    <property type="entry name" value="FRUCTOSE-BISPHOSPHATE ALDOLASE CLASS 1"/>
    <property type="match status" value="1"/>
</dbReference>
<dbReference type="PIRSF" id="PIRSF038992">
    <property type="entry name" value="Aldolase_Ia"/>
    <property type="match status" value="1"/>
</dbReference>
<dbReference type="GO" id="GO:0004332">
    <property type="term" value="F:fructose-bisphosphate aldolase activity"/>
    <property type="evidence" value="ECO:0007669"/>
    <property type="project" value="InterPro"/>
</dbReference>
<dbReference type="Pfam" id="PF01791">
    <property type="entry name" value="DeoC"/>
    <property type="match status" value="1"/>
</dbReference>
<name>A0A0P6XE77_9CHLR</name>
<dbReference type="Proteomes" id="UP000050430">
    <property type="component" value="Unassembled WGS sequence"/>
</dbReference>
<dbReference type="PATRIC" id="fig|229920.5.peg.2596"/>
<reference evidence="1 2" key="1">
    <citation type="submission" date="2015-07" db="EMBL/GenBank/DDBJ databases">
        <title>Genome sequence of Leptolinea tardivitalis DSM 16556.</title>
        <authorList>
            <person name="Hemp J."/>
            <person name="Ward L.M."/>
            <person name="Pace L.A."/>
            <person name="Fischer W.W."/>
        </authorList>
    </citation>
    <scope>NUCLEOTIDE SEQUENCE [LARGE SCALE GENOMIC DNA]</scope>
    <source>
        <strain evidence="1 2">YMTK-2</strain>
    </source>
</reference>
<sequence length="290" mass="32093">MFESMSWGKRNRLYQIVNQRDNRCLMLAIDHGYFMGPTHGMEFPHEDTANLIPYIDSLMLSPGILSTCIDPQTRGIGWVLRATGGNSVLDVDIDDEGLILEAEEAVRLNASGVAVSIYVGAEHQHQTLLNLSKMINDASKFNLPVLGVTAVGKRLSDKREKRYLSLASRIAAEYGADIVKTYYCEGFEEVVQKCPVPIVVAGGARLDTYRDVLELTYNSIQCGAIGVDMGRNIWQSEYPAAIIQAVRAIIHEGANVKQAAEMVESLSTEANRRKPRFSISDEDNKISSVH</sequence>
<dbReference type="STRING" id="229920.ADM99_04665"/>
<evidence type="ECO:0000313" key="2">
    <source>
        <dbReference type="Proteomes" id="UP000050430"/>
    </source>
</evidence>
<protein>
    <submittedName>
        <fullName evidence="1">Autoinducer 2 aldolase</fullName>
    </submittedName>
</protein>
<dbReference type="AlphaFoldDB" id="A0A0P6XE77"/>
<dbReference type="SUPFAM" id="SSF51569">
    <property type="entry name" value="Aldolase"/>
    <property type="match status" value="1"/>
</dbReference>
<dbReference type="InterPro" id="IPR002915">
    <property type="entry name" value="DeoC/FbaB/LacD_aldolase"/>
</dbReference>
<organism evidence="1 2">
    <name type="scientific">Leptolinea tardivitalis</name>
    <dbReference type="NCBI Taxonomy" id="229920"/>
    <lineage>
        <taxon>Bacteria</taxon>
        <taxon>Bacillati</taxon>
        <taxon>Chloroflexota</taxon>
        <taxon>Anaerolineae</taxon>
        <taxon>Anaerolineales</taxon>
        <taxon>Anaerolineaceae</taxon>
        <taxon>Leptolinea</taxon>
    </lineage>
</organism>
<dbReference type="InterPro" id="IPR041720">
    <property type="entry name" value="FbaB-like"/>
</dbReference>
<keyword evidence="2" id="KW-1185">Reference proteome</keyword>
<dbReference type="InterPro" id="IPR050456">
    <property type="entry name" value="DeoC/FbaB_aldolase"/>
</dbReference>
<dbReference type="CDD" id="cd00958">
    <property type="entry name" value="DhnA"/>
    <property type="match status" value="1"/>
</dbReference>
<dbReference type="Gene3D" id="3.20.20.70">
    <property type="entry name" value="Aldolase class I"/>
    <property type="match status" value="1"/>
</dbReference>